<dbReference type="AlphaFoldDB" id="A0A1Z4LPE3"/>
<name>A0A1Z4LPE3_9CYAN</name>
<reference evidence="1 2" key="1">
    <citation type="submission" date="2017-06" db="EMBL/GenBank/DDBJ databases">
        <title>Genome sequencing of cyanobaciteial culture collection at National Institute for Environmental Studies (NIES).</title>
        <authorList>
            <person name="Hirose Y."/>
            <person name="Shimura Y."/>
            <person name="Fujisawa T."/>
            <person name="Nakamura Y."/>
            <person name="Kawachi M."/>
        </authorList>
    </citation>
    <scope>NUCLEOTIDE SEQUENCE [LARGE SCALE GENOMIC DNA]</scope>
    <source>
        <strain evidence="1 2">NIES-267</strain>
    </source>
</reference>
<evidence type="ECO:0000313" key="1">
    <source>
        <dbReference type="EMBL" id="BAY83130.1"/>
    </source>
</evidence>
<accession>A0A1Z4LPE3</accession>
<sequence length="291" mass="33212">MYRLHNKAFEILSAEVEICSSNDKQGKQKRLTALKRLQELRLKAGKRANLNELRDAVVDLFPIFSESVLKEAAKANRKPSIFGKVKYLAITFATASGLLTIINLPHPNIRWSVAKTAPILLIPSNMNMDFHYWGAKNSTTQAESLLKSATNFTEIKQVENKLEDAEKHLHSIPVWFLGYYPEAYCQRFSCNWNFSFNEFEKIRSQTTKLETKVFTQKSAFVSLLEAEQAYNGAKQELVIARTQKQRDLALASLQASIKTMEGIPPETLAKKKAATKLKVYKRYYEKIAQNK</sequence>
<gene>
    <name evidence="1" type="ORF">NIES267_26170</name>
</gene>
<protein>
    <submittedName>
        <fullName evidence="1">Uncharacterized protein</fullName>
    </submittedName>
</protein>
<dbReference type="Proteomes" id="UP000218418">
    <property type="component" value="Chromosome"/>
</dbReference>
<evidence type="ECO:0000313" key="2">
    <source>
        <dbReference type="Proteomes" id="UP000218418"/>
    </source>
</evidence>
<dbReference type="EMBL" id="AP018227">
    <property type="protein sequence ID" value="BAY83130.1"/>
    <property type="molecule type" value="Genomic_DNA"/>
</dbReference>
<proteinExistence type="predicted"/>
<keyword evidence="2" id="KW-1185">Reference proteome</keyword>
<dbReference type="OrthoDB" id="569590at2"/>
<organism evidence="1 2">
    <name type="scientific">Calothrix parasitica NIES-267</name>
    <dbReference type="NCBI Taxonomy" id="1973488"/>
    <lineage>
        <taxon>Bacteria</taxon>
        <taxon>Bacillati</taxon>
        <taxon>Cyanobacteriota</taxon>
        <taxon>Cyanophyceae</taxon>
        <taxon>Nostocales</taxon>
        <taxon>Calotrichaceae</taxon>
        <taxon>Calothrix</taxon>
    </lineage>
</organism>